<feature type="signal peptide" evidence="1">
    <location>
        <begin position="1"/>
        <end position="29"/>
    </location>
</feature>
<proteinExistence type="predicted"/>
<name>A0ABY8UK97_TETOB</name>
<organism evidence="2 3">
    <name type="scientific">Tetradesmus obliquus</name>
    <name type="common">Green alga</name>
    <name type="synonym">Acutodesmus obliquus</name>
    <dbReference type="NCBI Taxonomy" id="3088"/>
    <lineage>
        <taxon>Eukaryota</taxon>
        <taxon>Viridiplantae</taxon>
        <taxon>Chlorophyta</taxon>
        <taxon>core chlorophytes</taxon>
        <taxon>Chlorophyceae</taxon>
        <taxon>CS clade</taxon>
        <taxon>Sphaeropleales</taxon>
        <taxon>Scenedesmaceae</taxon>
        <taxon>Tetradesmus</taxon>
    </lineage>
</organism>
<keyword evidence="3" id="KW-1185">Reference proteome</keyword>
<dbReference type="Proteomes" id="UP001244341">
    <property type="component" value="Chromosome 14b"/>
</dbReference>
<protein>
    <recommendedName>
        <fullName evidence="4">Band 7 domain-containing protein</fullName>
    </recommendedName>
</protein>
<dbReference type="PROSITE" id="PS51318">
    <property type="entry name" value="TAT"/>
    <property type="match status" value="1"/>
</dbReference>
<accession>A0ABY8UK97</accession>
<evidence type="ECO:0000256" key="1">
    <source>
        <dbReference type="SAM" id="SignalP"/>
    </source>
</evidence>
<gene>
    <name evidence="2" type="ORF">OEZ85_004279</name>
</gene>
<sequence>MQQCSRRGAVKAFAFLIALAVLAAGGVAAAETGTTELSSHARKPLQFGRLFRRRQPPAAATAPPPVEPPAAPDAGLLEAAAGQACQVGAWGAFSACVRTGLNEWSQSRSRPLLLPGAKCPELLESTPCEPQLQPKPAADQQALQQVTMAAATAVPLALQAAMHGVMSDQAYNLVPWMRVQGELPVPSALGLQVGYSSAQQTISLSSSSSNAFSLLVAADPLLLYNAVPAVMYVAVTADVSAIGITAATSTINIQPGQQVSLQVLGATKPIPNLLVPTDLTLRALPAAAAAAAAASGSSENVLLQLSALVMRPTPFDKFGFVQFGDVRLSGAAIGGLSSENLGSLTVSAPITVFGVEAPSSFVFDRRMESLVFLADLPQLDLTLLLHSVGVKLWLGKMDVQLTRVRQSYADVAFNGEYITRPAGMWFETDLKFLGMTSTTKFELTEEGASFVSDFSAAEATKAFKAQTTSRVQSILQGVAAALQSAGSSSNVTPAELLAAQSELADAAAAFEAARKKAINAVNAARSSASAAAFNVDSLRQQRSQALDTAFAQYQTADAAYAAAVSKAFVDASNAKATLERTQEEYSAAVAAAQTKKSSVMLYAYYGMTAFGQRLTGNFAVDVNDSPQELKLMVLDVLAGEVLRVVKSTYKDTQQFLL</sequence>
<feature type="chain" id="PRO_5047313431" description="Band 7 domain-containing protein" evidence="1">
    <location>
        <begin position="30"/>
        <end position="657"/>
    </location>
</feature>
<keyword evidence="1" id="KW-0732">Signal</keyword>
<evidence type="ECO:0000313" key="3">
    <source>
        <dbReference type="Proteomes" id="UP001244341"/>
    </source>
</evidence>
<evidence type="ECO:0008006" key="4">
    <source>
        <dbReference type="Google" id="ProtNLM"/>
    </source>
</evidence>
<evidence type="ECO:0000313" key="2">
    <source>
        <dbReference type="EMBL" id="WIA21911.1"/>
    </source>
</evidence>
<dbReference type="InterPro" id="IPR006311">
    <property type="entry name" value="TAT_signal"/>
</dbReference>
<reference evidence="2 3" key="1">
    <citation type="submission" date="2023-05" db="EMBL/GenBank/DDBJ databases">
        <title>A 100% complete, gapless, phased diploid assembly of the Scenedesmus obliquus UTEX 3031 genome.</title>
        <authorList>
            <person name="Biondi T.C."/>
            <person name="Hanschen E.R."/>
            <person name="Kwon T."/>
            <person name="Eng W."/>
            <person name="Kruse C.P.S."/>
            <person name="Koehler S.I."/>
            <person name="Kunde Y."/>
            <person name="Gleasner C.D."/>
            <person name="You Mak K.T."/>
            <person name="Polle J."/>
            <person name="Hovde B.T."/>
            <person name="Starkenburg S.R."/>
        </authorList>
    </citation>
    <scope>NUCLEOTIDE SEQUENCE [LARGE SCALE GENOMIC DNA]</scope>
    <source>
        <strain evidence="2 3">DOE0152z</strain>
    </source>
</reference>
<dbReference type="EMBL" id="CP126221">
    <property type="protein sequence ID" value="WIA21911.1"/>
    <property type="molecule type" value="Genomic_DNA"/>
</dbReference>